<keyword evidence="2" id="KW-1185">Reference proteome</keyword>
<proteinExistence type="predicted"/>
<dbReference type="Proteomes" id="UP000011064">
    <property type="component" value="Unassembled WGS sequence"/>
</dbReference>
<accession>L8FVA7</accession>
<sequence>MSSRIYGTIKPALPEGVKVLVIDPAIDLQVTTAATERDLLTNAELLAALGSPALSEAQLDSLNARLAAMIARHCRVPADGIIAPTLREETIEETFRLKSRNDCLILSRKPIVSVTSITEASTALVVADYEIQKSAGMLKRLSGDDYT</sequence>
<dbReference type="EMBL" id="GL574705">
    <property type="protein sequence ID" value="ELR03656.1"/>
    <property type="molecule type" value="Genomic_DNA"/>
</dbReference>
<name>L8FVA7_PSED2</name>
<evidence type="ECO:0000313" key="2">
    <source>
        <dbReference type="Proteomes" id="UP000011064"/>
    </source>
</evidence>
<dbReference type="AlphaFoldDB" id="L8FVA7"/>
<dbReference type="InParanoid" id="L8FVA7"/>
<dbReference type="VEuPathDB" id="FungiDB:GMDG_08926"/>
<gene>
    <name evidence="1" type="ORF">GMDG_08926</name>
</gene>
<evidence type="ECO:0000313" key="1">
    <source>
        <dbReference type="EMBL" id="ELR03656.1"/>
    </source>
</evidence>
<protein>
    <submittedName>
        <fullName evidence="1">Uncharacterized protein</fullName>
    </submittedName>
</protein>
<dbReference type="HOGENOM" id="CLU_1781943_0_0_1"/>
<organism evidence="1 2">
    <name type="scientific">Pseudogymnoascus destructans (strain ATCC MYA-4855 / 20631-21)</name>
    <name type="common">Bat white-nose syndrome fungus</name>
    <name type="synonym">Geomyces destructans</name>
    <dbReference type="NCBI Taxonomy" id="658429"/>
    <lineage>
        <taxon>Eukaryota</taxon>
        <taxon>Fungi</taxon>
        <taxon>Dikarya</taxon>
        <taxon>Ascomycota</taxon>
        <taxon>Pezizomycotina</taxon>
        <taxon>Leotiomycetes</taxon>
        <taxon>Thelebolales</taxon>
        <taxon>Thelebolaceae</taxon>
        <taxon>Pseudogymnoascus</taxon>
    </lineage>
</organism>
<reference evidence="2" key="1">
    <citation type="submission" date="2010-09" db="EMBL/GenBank/DDBJ databases">
        <title>The genome sequence of Geomyces destructans 20631-21.</title>
        <authorList>
            <consortium name="The Broad Institute Genome Sequencing Platform"/>
            <person name="Cuomo C.A."/>
            <person name="Blehert D.S."/>
            <person name="Lorch J.M."/>
            <person name="Young S.K."/>
            <person name="Zeng Q."/>
            <person name="Gargeya S."/>
            <person name="Fitzgerald M."/>
            <person name="Haas B."/>
            <person name="Abouelleil A."/>
            <person name="Alvarado L."/>
            <person name="Arachchi H.M."/>
            <person name="Berlin A."/>
            <person name="Brown A."/>
            <person name="Chapman S.B."/>
            <person name="Chen Z."/>
            <person name="Dunbar C."/>
            <person name="Freedman E."/>
            <person name="Gearin G."/>
            <person name="Gellesch M."/>
            <person name="Goldberg J."/>
            <person name="Griggs A."/>
            <person name="Gujja S."/>
            <person name="Heiman D."/>
            <person name="Howarth C."/>
            <person name="Larson L."/>
            <person name="Lui A."/>
            <person name="MacDonald P.J.P."/>
            <person name="Montmayeur A."/>
            <person name="Murphy C."/>
            <person name="Neiman D."/>
            <person name="Pearson M."/>
            <person name="Priest M."/>
            <person name="Roberts A."/>
            <person name="Saif S."/>
            <person name="Shea T."/>
            <person name="Shenoy N."/>
            <person name="Sisk P."/>
            <person name="Stolte C."/>
            <person name="Sykes S."/>
            <person name="Wortman J."/>
            <person name="Nusbaum C."/>
            <person name="Birren B."/>
        </authorList>
    </citation>
    <scope>NUCLEOTIDE SEQUENCE [LARGE SCALE GENOMIC DNA]</scope>
    <source>
        <strain evidence="2">ATCC MYA-4855 / 20631-21</strain>
    </source>
</reference>
<feature type="non-terminal residue" evidence="1">
    <location>
        <position position="1"/>
    </location>
</feature>